<dbReference type="STRING" id="237069.SAMN05216498_2647"/>
<name>A0A1H0CRM9_9BACI</name>
<dbReference type="AlphaFoldDB" id="A0A1H0CRM9"/>
<sequence length="38" mass="4728">MKYPNNKEHLLESLQRLELELEHLKKRMQLVNPELKRK</sequence>
<protein>
    <submittedName>
        <fullName evidence="1">Uncharacterized protein</fullName>
    </submittedName>
</protein>
<keyword evidence="2" id="KW-1185">Reference proteome</keyword>
<evidence type="ECO:0000313" key="2">
    <source>
        <dbReference type="Proteomes" id="UP000199334"/>
    </source>
</evidence>
<proteinExistence type="predicted"/>
<reference evidence="1 2" key="1">
    <citation type="submission" date="2016-10" db="EMBL/GenBank/DDBJ databases">
        <authorList>
            <person name="de Groot N.N."/>
        </authorList>
    </citation>
    <scope>NUCLEOTIDE SEQUENCE [LARGE SCALE GENOMIC DNA]</scope>
    <source>
        <strain evidence="1 2">CGMCC 1.3442</strain>
    </source>
</reference>
<evidence type="ECO:0000313" key="1">
    <source>
        <dbReference type="EMBL" id="SDN60559.1"/>
    </source>
</evidence>
<dbReference type="EMBL" id="FNIG01000006">
    <property type="protein sequence ID" value="SDN60559.1"/>
    <property type="molecule type" value="Genomic_DNA"/>
</dbReference>
<gene>
    <name evidence="1" type="ORF">SAMN05216498_2647</name>
</gene>
<organism evidence="1 2">
    <name type="scientific">Tenuibacillus multivorans</name>
    <dbReference type="NCBI Taxonomy" id="237069"/>
    <lineage>
        <taxon>Bacteria</taxon>
        <taxon>Bacillati</taxon>
        <taxon>Bacillota</taxon>
        <taxon>Bacilli</taxon>
        <taxon>Bacillales</taxon>
        <taxon>Bacillaceae</taxon>
        <taxon>Tenuibacillus</taxon>
    </lineage>
</organism>
<dbReference type="Proteomes" id="UP000199334">
    <property type="component" value="Unassembled WGS sequence"/>
</dbReference>
<accession>A0A1H0CRM9</accession>